<name>A0ABR2HMX6_9EUKA</name>
<evidence type="ECO:0000313" key="3">
    <source>
        <dbReference type="Proteomes" id="UP001470230"/>
    </source>
</evidence>
<dbReference type="Proteomes" id="UP001470230">
    <property type="component" value="Unassembled WGS sequence"/>
</dbReference>
<keyword evidence="1" id="KW-0812">Transmembrane</keyword>
<feature type="transmembrane region" description="Helical" evidence="1">
    <location>
        <begin position="331"/>
        <end position="356"/>
    </location>
</feature>
<keyword evidence="1" id="KW-1133">Transmembrane helix</keyword>
<dbReference type="EMBL" id="JAPFFF010000025">
    <property type="protein sequence ID" value="KAK8849959.1"/>
    <property type="molecule type" value="Genomic_DNA"/>
</dbReference>
<proteinExistence type="predicted"/>
<accession>A0ABR2HMX6</accession>
<organism evidence="2 3">
    <name type="scientific">Tritrichomonas musculus</name>
    <dbReference type="NCBI Taxonomy" id="1915356"/>
    <lineage>
        <taxon>Eukaryota</taxon>
        <taxon>Metamonada</taxon>
        <taxon>Parabasalia</taxon>
        <taxon>Tritrichomonadida</taxon>
        <taxon>Tritrichomonadidae</taxon>
        <taxon>Tritrichomonas</taxon>
    </lineage>
</organism>
<sequence>MKKSNNIPNNCISKYINFNKHYESVIDYKISCPKNLIQRVNLANVSDIDSISIYNKSSVIINCPEQTNLYEHIKLRFFHSPYITFENHCNFSSIEIYDSPIFKFSKDSKVNVKKYVVHNHSYKLFFDTTSNNDFLENTKMKNKIILSNNYEDREYTCNSISIDLTSPNAFIICYRKSYDEYNVYLEVSYDDFIEYLFYVNEDIVFRNMSNFDDDIEKKLSLIIQSLSIPFENHVNVYYSDFLESKVLQKTADMFGSVCSLVSMNFSWWKYVRYYRYCAWYESVFESEFSFLENKFDDQVRNTYWRKICLNGDGQLYLQDENDYKIYVLPNIASWGVLIGIIVLILLIFILCLIFAYRRYKQKI</sequence>
<protein>
    <recommendedName>
        <fullName evidence="4">Cell surface protein</fullName>
    </recommendedName>
</protein>
<reference evidence="2 3" key="1">
    <citation type="submission" date="2024-04" db="EMBL/GenBank/DDBJ databases">
        <title>Tritrichomonas musculus Genome.</title>
        <authorList>
            <person name="Alves-Ferreira E."/>
            <person name="Grigg M."/>
            <person name="Lorenzi H."/>
            <person name="Galac M."/>
        </authorList>
    </citation>
    <scope>NUCLEOTIDE SEQUENCE [LARGE SCALE GENOMIC DNA]</scope>
    <source>
        <strain evidence="2 3">EAF2021</strain>
    </source>
</reference>
<evidence type="ECO:0000256" key="1">
    <source>
        <dbReference type="SAM" id="Phobius"/>
    </source>
</evidence>
<keyword evidence="3" id="KW-1185">Reference proteome</keyword>
<gene>
    <name evidence="2" type="ORF">M9Y10_018552</name>
</gene>
<evidence type="ECO:0000313" key="2">
    <source>
        <dbReference type="EMBL" id="KAK8849959.1"/>
    </source>
</evidence>
<keyword evidence="1" id="KW-0472">Membrane</keyword>
<comment type="caution">
    <text evidence="2">The sequence shown here is derived from an EMBL/GenBank/DDBJ whole genome shotgun (WGS) entry which is preliminary data.</text>
</comment>
<evidence type="ECO:0008006" key="4">
    <source>
        <dbReference type="Google" id="ProtNLM"/>
    </source>
</evidence>